<name>A0ABV0KN16_9CYAN</name>
<accession>A0ABV0KN16</accession>
<dbReference type="RefSeq" id="WP_190448604.1">
    <property type="nucleotide sequence ID" value="NZ_JAMPLM010000020.1"/>
</dbReference>
<gene>
    <name evidence="1" type="ORF">NDI38_19430</name>
</gene>
<evidence type="ECO:0000313" key="1">
    <source>
        <dbReference type="EMBL" id="MEP1060609.1"/>
    </source>
</evidence>
<dbReference type="Pfam" id="PF14281">
    <property type="entry name" value="PDDEXK_4"/>
    <property type="match status" value="1"/>
</dbReference>
<evidence type="ECO:0000313" key="2">
    <source>
        <dbReference type="Proteomes" id="UP001476950"/>
    </source>
</evidence>
<keyword evidence="2" id="KW-1185">Reference proteome</keyword>
<protein>
    <submittedName>
        <fullName evidence="1">PD-(D/E)XK nuclease family protein</fullName>
    </submittedName>
</protein>
<proteinExistence type="predicted"/>
<organism evidence="1 2">
    <name type="scientific">Stenomitos frigidus AS-A4</name>
    <dbReference type="NCBI Taxonomy" id="2933935"/>
    <lineage>
        <taxon>Bacteria</taxon>
        <taxon>Bacillati</taxon>
        <taxon>Cyanobacteriota</taxon>
        <taxon>Cyanophyceae</taxon>
        <taxon>Leptolyngbyales</taxon>
        <taxon>Leptolyngbyaceae</taxon>
        <taxon>Stenomitos</taxon>
    </lineage>
</organism>
<comment type="caution">
    <text evidence="1">The sequence shown here is derived from an EMBL/GenBank/DDBJ whole genome shotgun (WGS) entry which is preliminary data.</text>
</comment>
<sequence>MQADQFHQLLDVFKSLSSPIKDPTFMEIAGYPHYENVCSNILAFYFQPDAPHGLSDLCLKALMSLAPNYEPQSSVTVEREVTTKAGNRIDILIQSDTHLVAIENKIYHSAVNPFHDYASFLQQQRSHRKLTMFLLSLYPVGDQNLHGFIPIRYADFFSKLRPLMGDYLVGANTKFLISLTDFIETIENLMRGSAMDESMFNLFNERGSEIVALLEEVNKFKAELRKKVSELGSLIDYQNKPVEIKQWLWRKERSLLDVLVHNIYLPNNFIVAIDCVLTVEGWKIAGYDRKGDLESARTLFNNLQIPLKQNSSSGNRLEHITTYPYKEPLTTIQAVAQEWINKIAGAQTF</sequence>
<dbReference type="InterPro" id="IPR029470">
    <property type="entry name" value="PDDEXK_4"/>
</dbReference>
<dbReference type="Proteomes" id="UP001476950">
    <property type="component" value="Unassembled WGS sequence"/>
</dbReference>
<dbReference type="EMBL" id="JAMPLM010000020">
    <property type="protein sequence ID" value="MEP1060609.1"/>
    <property type="molecule type" value="Genomic_DNA"/>
</dbReference>
<reference evidence="1 2" key="1">
    <citation type="submission" date="2022-04" db="EMBL/GenBank/DDBJ databases">
        <title>Positive selection, recombination, and allopatry shape intraspecific diversity of widespread and dominant cyanobacteria.</title>
        <authorList>
            <person name="Wei J."/>
            <person name="Shu W."/>
            <person name="Hu C."/>
        </authorList>
    </citation>
    <scope>NUCLEOTIDE SEQUENCE [LARGE SCALE GENOMIC DNA]</scope>
    <source>
        <strain evidence="1 2">AS-A4</strain>
    </source>
</reference>